<protein>
    <submittedName>
        <fullName evidence="7">Uncharacterized protein</fullName>
    </submittedName>
</protein>
<dbReference type="AlphaFoldDB" id="A0AAN7WF31"/>
<evidence type="ECO:0000256" key="2">
    <source>
        <dbReference type="ARBA" id="ARBA00022692"/>
    </source>
</evidence>
<gene>
    <name evidence="7" type="ORF">LTR97_002423</name>
</gene>
<accession>A0AAN7WF31</accession>
<feature type="transmembrane region" description="Helical" evidence="6">
    <location>
        <begin position="36"/>
        <end position="59"/>
    </location>
</feature>
<reference evidence="7" key="1">
    <citation type="submission" date="2023-08" db="EMBL/GenBank/DDBJ databases">
        <title>Black Yeasts Isolated from many extreme environments.</title>
        <authorList>
            <person name="Coleine C."/>
            <person name="Stajich J.E."/>
            <person name="Selbmann L."/>
        </authorList>
    </citation>
    <scope>NUCLEOTIDE SEQUENCE</scope>
    <source>
        <strain evidence="7">CCFEE 5810</strain>
    </source>
</reference>
<dbReference type="EMBL" id="JAVRQU010000003">
    <property type="protein sequence ID" value="KAK5705305.1"/>
    <property type="molecule type" value="Genomic_DNA"/>
</dbReference>
<evidence type="ECO:0000256" key="4">
    <source>
        <dbReference type="ARBA" id="ARBA00023136"/>
    </source>
</evidence>
<evidence type="ECO:0000256" key="3">
    <source>
        <dbReference type="ARBA" id="ARBA00022989"/>
    </source>
</evidence>
<evidence type="ECO:0000256" key="1">
    <source>
        <dbReference type="ARBA" id="ARBA00004167"/>
    </source>
</evidence>
<evidence type="ECO:0000256" key="6">
    <source>
        <dbReference type="SAM" id="Phobius"/>
    </source>
</evidence>
<feature type="region of interest" description="Disordered" evidence="5">
    <location>
        <begin position="1"/>
        <end position="28"/>
    </location>
</feature>
<feature type="compositionally biased region" description="Low complexity" evidence="5">
    <location>
        <begin position="1"/>
        <end position="20"/>
    </location>
</feature>
<feature type="region of interest" description="Disordered" evidence="5">
    <location>
        <begin position="111"/>
        <end position="143"/>
    </location>
</feature>
<keyword evidence="4 6" id="KW-0472">Membrane</keyword>
<comment type="subcellular location">
    <subcellularLocation>
        <location evidence="1">Membrane</location>
        <topology evidence="1">Single-pass membrane protein</topology>
    </subcellularLocation>
</comment>
<evidence type="ECO:0000313" key="7">
    <source>
        <dbReference type="EMBL" id="KAK5705305.1"/>
    </source>
</evidence>
<evidence type="ECO:0000256" key="5">
    <source>
        <dbReference type="SAM" id="MobiDB-lite"/>
    </source>
</evidence>
<organism evidence="7 8">
    <name type="scientific">Elasticomyces elasticus</name>
    <dbReference type="NCBI Taxonomy" id="574655"/>
    <lineage>
        <taxon>Eukaryota</taxon>
        <taxon>Fungi</taxon>
        <taxon>Dikarya</taxon>
        <taxon>Ascomycota</taxon>
        <taxon>Pezizomycotina</taxon>
        <taxon>Dothideomycetes</taxon>
        <taxon>Dothideomycetidae</taxon>
        <taxon>Mycosphaerellales</taxon>
        <taxon>Teratosphaeriaceae</taxon>
        <taxon>Elasticomyces</taxon>
    </lineage>
</organism>
<proteinExistence type="predicted"/>
<name>A0AAN7WF31_9PEZI</name>
<evidence type="ECO:0000313" key="8">
    <source>
        <dbReference type="Proteomes" id="UP001310594"/>
    </source>
</evidence>
<dbReference type="GO" id="GO:0071944">
    <property type="term" value="C:cell periphery"/>
    <property type="evidence" value="ECO:0007669"/>
    <property type="project" value="UniProtKB-ARBA"/>
</dbReference>
<dbReference type="PANTHER" id="PTHR15549">
    <property type="entry name" value="PAIRED IMMUNOGLOBULIN-LIKE TYPE 2 RECEPTOR"/>
    <property type="match status" value="1"/>
</dbReference>
<dbReference type="Proteomes" id="UP001310594">
    <property type="component" value="Unassembled WGS sequence"/>
</dbReference>
<dbReference type="InterPro" id="IPR051694">
    <property type="entry name" value="Immunoregulatory_rcpt-like"/>
</dbReference>
<sequence>MESSSATTTSSTTPTATSGSAHDEQKDAGLSTGTKAGIGAACGAVGLAALVGALFWFVWRRRHASRGHDAARWQQEKDMQEQQVLRTHSSDYAQAAPHYGEAALYGVPKQAFPQEMPGGSSVEMPGDSHPGELAGDVHPVDRK</sequence>
<keyword evidence="3 6" id="KW-1133">Transmembrane helix</keyword>
<comment type="caution">
    <text evidence="7">The sequence shown here is derived from an EMBL/GenBank/DDBJ whole genome shotgun (WGS) entry which is preliminary data.</text>
</comment>
<keyword evidence="2 6" id="KW-0812">Transmembrane</keyword>
<dbReference type="GO" id="GO:0016020">
    <property type="term" value="C:membrane"/>
    <property type="evidence" value="ECO:0007669"/>
    <property type="project" value="UniProtKB-SubCell"/>
</dbReference>